<comment type="caution">
    <text evidence="1">The sequence shown here is derived from an EMBL/GenBank/DDBJ whole genome shotgun (WGS) entry which is preliminary data.</text>
</comment>
<evidence type="ECO:0000313" key="1">
    <source>
        <dbReference type="EMBL" id="EXF94083.1"/>
    </source>
</evidence>
<dbReference type="HOGENOM" id="CLU_2736969_0_0_6"/>
<sequence length="71" mass="7989">MGQILPSPFGKRVLIFLLVALFFRKNFYRFPLLEKFIFSSAIFPLLQRDASISLEGLAEAVNLLTTPAGSR</sequence>
<name>A0A010SSX4_PSEFL</name>
<dbReference type="AlphaFoldDB" id="A0A010SSX4"/>
<evidence type="ECO:0000313" key="2">
    <source>
        <dbReference type="Proteomes" id="UP000022611"/>
    </source>
</evidence>
<dbReference type="PATRIC" id="fig|1042209.11.peg.3269"/>
<proteinExistence type="predicted"/>
<protein>
    <submittedName>
        <fullName evidence="1">Uncharacterized protein</fullName>
    </submittedName>
</protein>
<dbReference type="EMBL" id="AFOY02000015">
    <property type="protein sequence ID" value="EXF94083.1"/>
    <property type="molecule type" value="Genomic_DNA"/>
</dbReference>
<organism evidence="1 2">
    <name type="scientific">Pseudomonas fluorescens HK44</name>
    <dbReference type="NCBI Taxonomy" id="1042209"/>
    <lineage>
        <taxon>Bacteria</taxon>
        <taxon>Pseudomonadati</taxon>
        <taxon>Pseudomonadota</taxon>
        <taxon>Gammaproteobacteria</taxon>
        <taxon>Pseudomonadales</taxon>
        <taxon>Pseudomonadaceae</taxon>
        <taxon>Pseudomonas</taxon>
    </lineage>
</organism>
<dbReference type="Proteomes" id="UP000022611">
    <property type="component" value="Unassembled WGS sequence"/>
</dbReference>
<gene>
    <name evidence="1" type="ORF">HK44_004555</name>
</gene>
<reference evidence="1 2" key="1">
    <citation type="journal article" date="2011" name="J. Bacteriol.">
        <title>Draft genome sequence of the polycyclic aromatic hydrocarbon-degrading, genetically engineered bioluminescent bioreporter Pseudomonas fluorescens HK44.</title>
        <authorList>
            <person name="Chauhan A."/>
            <person name="Layton A.C."/>
            <person name="Williams D.E."/>
            <person name="Smartt A.E."/>
            <person name="Ripp S."/>
            <person name="Karpinets T.V."/>
            <person name="Brown S.D."/>
            <person name="Sayler G.S."/>
        </authorList>
    </citation>
    <scope>NUCLEOTIDE SEQUENCE [LARGE SCALE GENOMIC DNA]</scope>
    <source>
        <strain evidence="1 2">HK44</strain>
    </source>
</reference>
<accession>A0A010SSX4</accession>